<dbReference type="AlphaFoldDB" id="A0A558H6S3"/>
<keyword evidence="1" id="KW-0472">Membrane</keyword>
<evidence type="ECO:0000256" key="1">
    <source>
        <dbReference type="SAM" id="Phobius"/>
    </source>
</evidence>
<keyword evidence="1" id="KW-1133">Transmembrane helix</keyword>
<dbReference type="OrthoDB" id="4570818at2"/>
<dbReference type="Proteomes" id="UP000316500">
    <property type="component" value="Unassembled WGS sequence"/>
</dbReference>
<sequence>MIESLQDFTSSLPSMLTWLGVLLIAAIPFVDSYFGAVVGVLAGVHPAVAIAAAVVGNVLSLLVFVFAAHRVRSKVAAGRPSKEITPRRAKLRATFDKFGVAGVSLIGPTILPSQITSVAMISFGASKNAVILWQIISIVIWGTAFGVLATLGVSLVR</sequence>
<evidence type="ECO:0008006" key="4">
    <source>
        <dbReference type="Google" id="ProtNLM"/>
    </source>
</evidence>
<feature type="transmembrane region" description="Helical" evidence="1">
    <location>
        <begin position="131"/>
        <end position="156"/>
    </location>
</feature>
<feature type="transmembrane region" description="Helical" evidence="1">
    <location>
        <begin position="98"/>
        <end position="125"/>
    </location>
</feature>
<dbReference type="RefSeq" id="WP_144649019.1">
    <property type="nucleotide sequence ID" value="NZ_VNFK01000004.1"/>
</dbReference>
<comment type="caution">
    <text evidence="2">The sequence shown here is derived from an EMBL/GenBank/DDBJ whole genome shotgun (WGS) entry which is preliminary data.</text>
</comment>
<organism evidence="2 3">
    <name type="scientific">Paenarthrobacter nitroguajacolicus</name>
    <name type="common">Arthrobacter nitroguajacolicus</name>
    <dbReference type="NCBI Taxonomy" id="211146"/>
    <lineage>
        <taxon>Bacteria</taxon>
        <taxon>Bacillati</taxon>
        <taxon>Actinomycetota</taxon>
        <taxon>Actinomycetes</taxon>
        <taxon>Micrococcales</taxon>
        <taxon>Micrococcaceae</taxon>
        <taxon>Paenarthrobacter</taxon>
    </lineage>
</organism>
<feature type="transmembrane region" description="Helical" evidence="1">
    <location>
        <begin position="36"/>
        <end position="66"/>
    </location>
</feature>
<evidence type="ECO:0000313" key="3">
    <source>
        <dbReference type="Proteomes" id="UP000316500"/>
    </source>
</evidence>
<protein>
    <recommendedName>
        <fullName evidence="4">Small multidrug efflux protein</fullName>
    </recommendedName>
</protein>
<proteinExistence type="predicted"/>
<reference evidence="2 3" key="1">
    <citation type="submission" date="2019-07" db="EMBL/GenBank/DDBJ databases">
        <title>Diversity of Bacteria from Kongsfjorden, Arctic.</title>
        <authorList>
            <person name="Yu Y."/>
        </authorList>
    </citation>
    <scope>NUCLEOTIDE SEQUENCE [LARGE SCALE GENOMIC DNA]</scope>
    <source>
        <strain evidence="2 3">SM1928</strain>
    </source>
</reference>
<name>A0A558H6S3_PAENT</name>
<dbReference type="EMBL" id="VNFK01000004">
    <property type="protein sequence ID" value="TVU64813.1"/>
    <property type="molecule type" value="Genomic_DNA"/>
</dbReference>
<keyword evidence="1" id="KW-0812">Transmembrane</keyword>
<evidence type="ECO:0000313" key="2">
    <source>
        <dbReference type="EMBL" id="TVU64813.1"/>
    </source>
</evidence>
<gene>
    <name evidence="2" type="ORF">FQP90_07095</name>
</gene>
<accession>A0A558H6S3</accession>